<gene>
    <name evidence="1" type="ORF">T4D_1905</name>
</gene>
<organism evidence="1 2">
    <name type="scientific">Trichinella pseudospiralis</name>
    <name type="common">Parasitic roundworm</name>
    <dbReference type="NCBI Taxonomy" id="6337"/>
    <lineage>
        <taxon>Eukaryota</taxon>
        <taxon>Metazoa</taxon>
        <taxon>Ecdysozoa</taxon>
        <taxon>Nematoda</taxon>
        <taxon>Enoplea</taxon>
        <taxon>Dorylaimia</taxon>
        <taxon>Trichinellida</taxon>
        <taxon>Trichinellidae</taxon>
        <taxon>Trichinella</taxon>
    </lineage>
</organism>
<proteinExistence type="predicted"/>
<evidence type="ECO:0000313" key="1">
    <source>
        <dbReference type="EMBL" id="KRY84201.1"/>
    </source>
</evidence>
<dbReference type="EMBL" id="JYDT01000120">
    <property type="protein sequence ID" value="KRY84201.1"/>
    <property type="molecule type" value="Genomic_DNA"/>
</dbReference>
<accession>A0A0V1FDQ8</accession>
<keyword evidence="2" id="KW-1185">Reference proteome</keyword>
<evidence type="ECO:0000313" key="2">
    <source>
        <dbReference type="Proteomes" id="UP000054995"/>
    </source>
</evidence>
<dbReference type="Proteomes" id="UP000054995">
    <property type="component" value="Unassembled WGS sequence"/>
</dbReference>
<sequence>MEQHRSNSQSTEIREVSNVKLSLKTQLEEICKSPFSERSIIIDEALLYFAELATMALLIYVRRMNNYSVFTLIFDVSH</sequence>
<reference evidence="1 2" key="1">
    <citation type="submission" date="2015-01" db="EMBL/GenBank/DDBJ databases">
        <title>Evolution of Trichinella species and genotypes.</title>
        <authorList>
            <person name="Korhonen P.K."/>
            <person name="Edoardo P."/>
            <person name="Giuseppe L.R."/>
            <person name="Gasser R.B."/>
        </authorList>
    </citation>
    <scope>NUCLEOTIDE SEQUENCE [LARGE SCALE GENOMIC DNA]</scope>
    <source>
        <strain evidence="1">ISS470</strain>
    </source>
</reference>
<protein>
    <submittedName>
        <fullName evidence="1">Uncharacterized protein</fullName>
    </submittedName>
</protein>
<comment type="caution">
    <text evidence="1">The sequence shown here is derived from an EMBL/GenBank/DDBJ whole genome shotgun (WGS) entry which is preliminary data.</text>
</comment>
<name>A0A0V1FDQ8_TRIPS</name>